<dbReference type="CDD" id="cd06267">
    <property type="entry name" value="PBP1_LacI_sugar_binding-like"/>
    <property type="match status" value="1"/>
</dbReference>
<dbReference type="Proteomes" id="UP000002318">
    <property type="component" value="Chromosome"/>
</dbReference>
<dbReference type="GO" id="GO:0003700">
    <property type="term" value="F:DNA-binding transcription factor activity"/>
    <property type="evidence" value="ECO:0007669"/>
    <property type="project" value="TreeGrafter"/>
</dbReference>
<dbReference type="InterPro" id="IPR010982">
    <property type="entry name" value="Lambda_DNA-bd_dom_sf"/>
</dbReference>
<dbReference type="CDD" id="cd01392">
    <property type="entry name" value="HTH_LacI"/>
    <property type="match status" value="1"/>
</dbReference>
<keyword evidence="7" id="KW-1185">Reference proteome</keyword>
<dbReference type="GO" id="GO:0000976">
    <property type="term" value="F:transcription cis-regulatory region binding"/>
    <property type="evidence" value="ECO:0007669"/>
    <property type="project" value="TreeGrafter"/>
</dbReference>
<gene>
    <name evidence="6" type="ordered locus">Spirs_3869</name>
</gene>
<dbReference type="RefSeq" id="WP_013256413.1">
    <property type="nucleotide sequence ID" value="NC_014364.1"/>
</dbReference>
<dbReference type="Pfam" id="PF13377">
    <property type="entry name" value="Peripla_BP_3"/>
    <property type="match status" value="1"/>
</dbReference>
<keyword evidence="3" id="KW-0804">Transcription</keyword>
<dbReference type="InterPro" id="IPR001387">
    <property type="entry name" value="Cro/C1-type_HTH"/>
</dbReference>
<dbReference type="PANTHER" id="PTHR30146:SF109">
    <property type="entry name" value="HTH-TYPE TRANSCRIPTIONAL REGULATOR GALS"/>
    <property type="match status" value="1"/>
</dbReference>
<dbReference type="STRING" id="573413.Spirs_3869"/>
<evidence type="ECO:0000259" key="4">
    <source>
        <dbReference type="PROSITE" id="PS50932"/>
    </source>
</evidence>
<dbReference type="InterPro" id="IPR028082">
    <property type="entry name" value="Peripla_BP_I"/>
</dbReference>
<keyword evidence="1" id="KW-0805">Transcription regulation</keyword>
<dbReference type="SUPFAM" id="SSF47413">
    <property type="entry name" value="lambda repressor-like DNA-binding domains"/>
    <property type="match status" value="1"/>
</dbReference>
<protein>
    <submittedName>
        <fullName evidence="6">Transcriptional regulator, LacI family</fullName>
    </submittedName>
</protein>
<evidence type="ECO:0000256" key="3">
    <source>
        <dbReference type="ARBA" id="ARBA00023163"/>
    </source>
</evidence>
<dbReference type="EMBL" id="CP002116">
    <property type="protein sequence ID" value="ADK82954.1"/>
    <property type="molecule type" value="Genomic_DNA"/>
</dbReference>
<reference evidence="6 7" key="1">
    <citation type="journal article" date="2010" name="Stand. Genomic Sci.">
        <title>Complete genome sequence of Spirochaeta smaragdinae type strain (SEBR 4228).</title>
        <authorList>
            <person name="Mavromatis K."/>
            <person name="Yasawong M."/>
            <person name="Chertkov O."/>
            <person name="Lapidus A."/>
            <person name="Lucas S."/>
            <person name="Nolan M."/>
            <person name="Del Rio T.G."/>
            <person name="Tice H."/>
            <person name="Cheng J.F."/>
            <person name="Pitluck S."/>
            <person name="Liolios K."/>
            <person name="Ivanova N."/>
            <person name="Tapia R."/>
            <person name="Han C."/>
            <person name="Bruce D."/>
            <person name="Goodwin L."/>
            <person name="Pati A."/>
            <person name="Chen A."/>
            <person name="Palaniappan K."/>
            <person name="Land M."/>
            <person name="Hauser L."/>
            <person name="Chang Y.J."/>
            <person name="Jeffries C.D."/>
            <person name="Detter J.C."/>
            <person name="Rohde M."/>
            <person name="Brambilla E."/>
            <person name="Spring S."/>
            <person name="Goker M."/>
            <person name="Sikorski J."/>
            <person name="Woyke T."/>
            <person name="Bristow J."/>
            <person name="Eisen J.A."/>
            <person name="Markowitz V."/>
            <person name="Hugenholtz P."/>
            <person name="Klenk H.P."/>
            <person name="Kyrpides N.C."/>
        </authorList>
    </citation>
    <scope>NUCLEOTIDE SEQUENCE [LARGE SCALE GENOMIC DNA]</scope>
    <source>
        <strain evidence="7">DSM 11293 / JCM 15392 / SEBR 4228</strain>
    </source>
</reference>
<accession>E1R8Y5</accession>
<dbReference type="eggNOG" id="COG1609">
    <property type="taxonomic scope" value="Bacteria"/>
</dbReference>
<dbReference type="PROSITE" id="PS50932">
    <property type="entry name" value="HTH_LACI_2"/>
    <property type="match status" value="1"/>
</dbReference>
<dbReference type="AlphaFoldDB" id="E1R8Y5"/>
<dbReference type="OrthoDB" id="356483at2"/>
<evidence type="ECO:0000256" key="2">
    <source>
        <dbReference type="ARBA" id="ARBA00023125"/>
    </source>
</evidence>
<dbReference type="SMART" id="SM00354">
    <property type="entry name" value="HTH_LACI"/>
    <property type="match status" value="1"/>
</dbReference>
<evidence type="ECO:0000313" key="6">
    <source>
        <dbReference type="EMBL" id="ADK82954.1"/>
    </source>
</evidence>
<name>E1R8Y5_SEDSS</name>
<dbReference type="HOGENOM" id="CLU_037628_6_1_12"/>
<feature type="domain" description="HTH cro/C1-type" evidence="5">
    <location>
        <begin position="1"/>
        <end position="24"/>
    </location>
</feature>
<feature type="domain" description="HTH lacI-type" evidence="4">
    <location>
        <begin position="1"/>
        <end position="55"/>
    </location>
</feature>
<organism evidence="6 7">
    <name type="scientific">Sediminispirochaeta smaragdinae (strain DSM 11293 / JCM 15392 / SEBR 4228)</name>
    <name type="common">Spirochaeta smaragdinae</name>
    <dbReference type="NCBI Taxonomy" id="573413"/>
    <lineage>
        <taxon>Bacteria</taxon>
        <taxon>Pseudomonadati</taxon>
        <taxon>Spirochaetota</taxon>
        <taxon>Spirochaetia</taxon>
        <taxon>Spirochaetales</taxon>
        <taxon>Spirochaetaceae</taxon>
        <taxon>Sediminispirochaeta</taxon>
    </lineage>
</organism>
<evidence type="ECO:0000313" key="7">
    <source>
        <dbReference type="Proteomes" id="UP000002318"/>
    </source>
</evidence>
<evidence type="ECO:0000259" key="5">
    <source>
        <dbReference type="PROSITE" id="PS50943"/>
    </source>
</evidence>
<dbReference type="PROSITE" id="PS50943">
    <property type="entry name" value="HTH_CROC1"/>
    <property type="match status" value="1"/>
</dbReference>
<dbReference type="Pfam" id="PF00356">
    <property type="entry name" value="LacI"/>
    <property type="match status" value="1"/>
</dbReference>
<dbReference type="InterPro" id="IPR000843">
    <property type="entry name" value="HTH_LacI"/>
</dbReference>
<dbReference type="PANTHER" id="PTHR30146">
    <property type="entry name" value="LACI-RELATED TRANSCRIPTIONAL REPRESSOR"/>
    <property type="match status" value="1"/>
</dbReference>
<evidence type="ECO:0000256" key="1">
    <source>
        <dbReference type="ARBA" id="ARBA00023015"/>
    </source>
</evidence>
<sequence>MTLKELSEQLNVSPSTISRVLNDKPGISSKTREKVLEAVKQTGFSLNYAARNLATSEPRFIGIIGRKRGGQQDSIFFHHSMAQFEEYFEHSEYQCVNLSVYKEEVDFTGTPLSVSDFAGFIVRGQSFPVRTILTLKQTGVPIILLENKLSETNLDHVVCEDRQIAFDLTKHLIDRGYKKIVHITGPESWYNNRERIAGYIDALTQAGLKSEILSMEDTTVDTGSEAFERLQPNKLEHLGIMMVNDAMAIGFLDTARKRGFLVPSDIGVTGFDDIPWARLAYPPLTTARVFIEQMGKLAAGRLMQMIEDPDSRPIAIRVPGEIIIREST</sequence>
<dbReference type="KEGG" id="ssm:Spirs_3869"/>
<dbReference type="SUPFAM" id="SSF53822">
    <property type="entry name" value="Periplasmic binding protein-like I"/>
    <property type="match status" value="1"/>
</dbReference>
<dbReference type="InterPro" id="IPR046335">
    <property type="entry name" value="LacI/GalR-like_sensor"/>
</dbReference>
<proteinExistence type="predicted"/>
<dbReference type="Gene3D" id="3.40.50.2300">
    <property type="match status" value="2"/>
</dbReference>
<dbReference type="Gene3D" id="1.10.260.40">
    <property type="entry name" value="lambda repressor-like DNA-binding domains"/>
    <property type="match status" value="1"/>
</dbReference>
<keyword evidence="2" id="KW-0238">DNA-binding</keyword>